<proteinExistence type="predicted"/>
<dbReference type="RefSeq" id="WP_076628983.1">
    <property type="nucleotide sequence ID" value="NZ_CP019312.1"/>
</dbReference>
<dbReference type="OrthoDB" id="8326226at2"/>
<organism evidence="2 3">
    <name type="scientific">Tateyamaria omphalii</name>
    <dbReference type="NCBI Taxonomy" id="299262"/>
    <lineage>
        <taxon>Bacteria</taxon>
        <taxon>Pseudomonadati</taxon>
        <taxon>Pseudomonadota</taxon>
        <taxon>Alphaproteobacteria</taxon>
        <taxon>Rhodobacterales</taxon>
        <taxon>Roseobacteraceae</taxon>
        <taxon>Tateyamaria</taxon>
    </lineage>
</organism>
<keyword evidence="3" id="KW-1185">Reference proteome</keyword>
<dbReference type="PANTHER" id="PTHR30305:SF1">
    <property type="entry name" value="HPR KINASE_PHOSPHORYLASE"/>
    <property type="match status" value="1"/>
</dbReference>
<dbReference type="STRING" id="299262.BWR18_13550"/>
<dbReference type="Gene3D" id="3.40.50.300">
    <property type="entry name" value="P-loop containing nucleotide triphosphate hydrolases"/>
    <property type="match status" value="1"/>
</dbReference>
<sequence length="141" mass="14916">MTAALRVHASAVAVDGRGVLIRGASGSGKSSLALQLMGLGATLIADDQTELTRATHGIVLTAPAAIKGQIEARGVGILNAHSVTAPLHFVVDLDVVETKRLPELHQTPILDHIFPCIHKVDTPAWPFAVMQYVKGGRRDTE</sequence>
<dbReference type="GO" id="GO:0006109">
    <property type="term" value="P:regulation of carbohydrate metabolic process"/>
    <property type="evidence" value="ECO:0007669"/>
    <property type="project" value="InterPro"/>
</dbReference>
<feature type="domain" description="HPr kinase/phosphorylase C-terminal" evidence="1">
    <location>
        <begin position="4"/>
        <end position="82"/>
    </location>
</feature>
<reference evidence="2 3" key="1">
    <citation type="submission" date="2017-01" db="EMBL/GenBank/DDBJ databases">
        <title>Complete genome of Tateyamaria omphalii DOK1-4 isolated from seawater in Dokdo.</title>
        <authorList>
            <person name="Kim J.H."/>
            <person name="Chi W.-J."/>
        </authorList>
    </citation>
    <scope>NUCLEOTIDE SEQUENCE [LARGE SCALE GENOMIC DNA]</scope>
    <source>
        <strain evidence="2 3">DOK1-4</strain>
    </source>
</reference>
<protein>
    <recommendedName>
        <fullName evidence="1">HPr kinase/phosphorylase C-terminal domain-containing protein</fullName>
    </recommendedName>
</protein>
<gene>
    <name evidence="2" type="ORF">BWR18_13550</name>
</gene>
<dbReference type="AlphaFoldDB" id="A0A1P8MX40"/>
<dbReference type="Pfam" id="PF07475">
    <property type="entry name" value="Hpr_kinase_C"/>
    <property type="match status" value="1"/>
</dbReference>
<dbReference type="InterPro" id="IPR027417">
    <property type="entry name" value="P-loop_NTPase"/>
</dbReference>
<accession>A0A1P8MX40</accession>
<dbReference type="GO" id="GO:0005524">
    <property type="term" value="F:ATP binding"/>
    <property type="evidence" value="ECO:0007669"/>
    <property type="project" value="InterPro"/>
</dbReference>
<evidence type="ECO:0000313" key="3">
    <source>
        <dbReference type="Proteomes" id="UP000186336"/>
    </source>
</evidence>
<dbReference type="SUPFAM" id="SSF53795">
    <property type="entry name" value="PEP carboxykinase-like"/>
    <property type="match status" value="1"/>
</dbReference>
<evidence type="ECO:0000313" key="2">
    <source>
        <dbReference type="EMBL" id="APX12591.1"/>
    </source>
</evidence>
<dbReference type="PANTHER" id="PTHR30305">
    <property type="entry name" value="PROTEIN YJDM-RELATED"/>
    <property type="match status" value="1"/>
</dbReference>
<dbReference type="CDD" id="cd01918">
    <property type="entry name" value="HprK_C"/>
    <property type="match status" value="1"/>
</dbReference>
<dbReference type="Proteomes" id="UP000186336">
    <property type="component" value="Chromosome"/>
</dbReference>
<dbReference type="KEGG" id="tom:BWR18_13550"/>
<name>A0A1P8MX40_9RHOB</name>
<evidence type="ECO:0000259" key="1">
    <source>
        <dbReference type="Pfam" id="PF07475"/>
    </source>
</evidence>
<dbReference type="GO" id="GO:0000155">
    <property type="term" value="F:phosphorelay sensor kinase activity"/>
    <property type="evidence" value="ECO:0007669"/>
    <property type="project" value="InterPro"/>
</dbReference>
<dbReference type="EMBL" id="CP019312">
    <property type="protein sequence ID" value="APX12591.1"/>
    <property type="molecule type" value="Genomic_DNA"/>
</dbReference>
<dbReference type="InterPro" id="IPR011104">
    <property type="entry name" value="Hpr_kin/Pase_C"/>
</dbReference>